<dbReference type="PANTHER" id="PTHR20953">
    <property type="entry name" value="KINASE-RELATED"/>
    <property type="match status" value="1"/>
</dbReference>
<dbReference type="Gene3D" id="3.40.50.300">
    <property type="entry name" value="P-loop containing nucleotide triphosphate hydrolases"/>
    <property type="match status" value="1"/>
</dbReference>
<evidence type="ECO:0000313" key="5">
    <source>
        <dbReference type="Proteomes" id="UP001597221"/>
    </source>
</evidence>
<accession>A0ABW4HXC7</accession>
<dbReference type="SMART" id="SM00382">
    <property type="entry name" value="AAA"/>
    <property type="match status" value="1"/>
</dbReference>
<dbReference type="InterPro" id="IPR027417">
    <property type="entry name" value="P-loop_NTPase"/>
</dbReference>
<name>A0ABW4HXC7_9BACI</name>
<reference evidence="5" key="1">
    <citation type="journal article" date="2019" name="Int. J. Syst. Evol. Microbiol.">
        <title>The Global Catalogue of Microorganisms (GCM) 10K type strain sequencing project: providing services to taxonomists for standard genome sequencing and annotation.</title>
        <authorList>
            <consortium name="The Broad Institute Genomics Platform"/>
            <consortium name="The Broad Institute Genome Sequencing Center for Infectious Disease"/>
            <person name="Wu L."/>
            <person name="Ma J."/>
        </authorList>
    </citation>
    <scope>NUCLEOTIDE SEQUENCE [LARGE SCALE GENOMIC DNA]</scope>
    <source>
        <strain evidence="5">CGMCC 1.12376</strain>
    </source>
</reference>
<dbReference type="InterPro" id="IPR045735">
    <property type="entry name" value="Spore_III_AA_AAA+_ATPase"/>
</dbReference>
<keyword evidence="1" id="KW-0547">Nucleotide-binding</keyword>
<comment type="caution">
    <text evidence="4">The sequence shown here is derived from an EMBL/GenBank/DDBJ whole genome shotgun (WGS) entry which is preliminary data.</text>
</comment>
<dbReference type="InterPro" id="IPR003593">
    <property type="entry name" value="AAA+_ATPase"/>
</dbReference>
<dbReference type="RefSeq" id="WP_251510153.1">
    <property type="nucleotide sequence ID" value="NZ_JAMBON010000001.1"/>
</dbReference>
<dbReference type="InterPro" id="IPR014217">
    <property type="entry name" value="Spore_III_AA"/>
</dbReference>
<keyword evidence="5" id="KW-1185">Reference proteome</keyword>
<protein>
    <submittedName>
        <fullName evidence="4">Stage III sporulation protein AA</fullName>
    </submittedName>
</protein>
<keyword evidence="2" id="KW-0067">ATP-binding</keyword>
<feature type="domain" description="AAA+ ATPase" evidence="3">
    <location>
        <begin position="136"/>
        <end position="282"/>
    </location>
</feature>
<evidence type="ECO:0000313" key="4">
    <source>
        <dbReference type="EMBL" id="MFD1610023.1"/>
    </source>
</evidence>
<organism evidence="4 5">
    <name type="scientific">Oceanobacillus luteolus</name>
    <dbReference type="NCBI Taxonomy" id="1274358"/>
    <lineage>
        <taxon>Bacteria</taxon>
        <taxon>Bacillati</taxon>
        <taxon>Bacillota</taxon>
        <taxon>Bacilli</taxon>
        <taxon>Bacillales</taxon>
        <taxon>Bacillaceae</taxon>
        <taxon>Oceanobacillus</taxon>
    </lineage>
</organism>
<evidence type="ECO:0000259" key="3">
    <source>
        <dbReference type="SMART" id="SM00382"/>
    </source>
</evidence>
<dbReference type="SUPFAM" id="SSF52540">
    <property type="entry name" value="P-loop containing nucleoside triphosphate hydrolases"/>
    <property type="match status" value="1"/>
</dbReference>
<dbReference type="PANTHER" id="PTHR20953:SF3">
    <property type="entry name" value="P-LOOP CONTAINING NUCLEOSIDE TRIPHOSPHATE HYDROLASES SUPERFAMILY PROTEIN"/>
    <property type="match status" value="1"/>
</dbReference>
<evidence type="ECO:0000256" key="2">
    <source>
        <dbReference type="ARBA" id="ARBA00022840"/>
    </source>
</evidence>
<evidence type="ECO:0000256" key="1">
    <source>
        <dbReference type="ARBA" id="ARBA00022741"/>
    </source>
</evidence>
<dbReference type="Proteomes" id="UP001597221">
    <property type="component" value="Unassembled WGS sequence"/>
</dbReference>
<proteinExistence type="predicted"/>
<dbReference type="NCBIfam" id="TIGR02858">
    <property type="entry name" value="spore_III_AA"/>
    <property type="match status" value="1"/>
</dbReference>
<dbReference type="Pfam" id="PF19568">
    <property type="entry name" value="Spore_III_AA"/>
    <property type="match status" value="1"/>
</dbReference>
<gene>
    <name evidence="4" type="primary">spoIIIAA</name>
    <name evidence="4" type="ORF">ACFSBH_20620</name>
</gene>
<dbReference type="EMBL" id="JBHUDE010000166">
    <property type="protein sequence ID" value="MFD1610023.1"/>
    <property type="molecule type" value="Genomic_DNA"/>
</dbReference>
<sequence>MKEILRIFPPDLKSWVALRVGNRWDKLEEIRCRINQPIELIFEDEVEWITEVLPSQNDGMFLLNQLSEYSLYRLENELREGYITIEGGHRVGIAGRVNTMDGSVKTIQNISYFNIRVARQKIGVAEPFIPFIYEDNYVNTLVIGPPQSGKTTLIRDIVRIISSGWKDKFARKVAVIDERSEIGASILGVPQHDLGLRTDLMDGCPKAEGMMMMIRSMSPEVLVADEIGGEKDIHALWEAIHSGVTIICSIHGQALDDIKRRPLLENMVKAGVFKRFIVLGKRTSTYHQVQVFDSNGKRIQHYGDRWK</sequence>